<evidence type="ECO:0000256" key="8">
    <source>
        <dbReference type="ARBA" id="ARBA00023027"/>
    </source>
</evidence>
<feature type="domain" description="3-hydroxyacyl-CoA dehydrogenase C-terminal" evidence="14">
    <location>
        <begin position="509"/>
        <end position="606"/>
    </location>
</feature>
<dbReference type="InterPro" id="IPR006176">
    <property type="entry name" value="3-OHacyl-CoA_DH_NAD-bd"/>
</dbReference>
<dbReference type="UniPathway" id="UPA00659"/>
<dbReference type="Gene3D" id="3.40.50.720">
    <property type="entry name" value="NAD(P)-binding Rossmann-like Domain"/>
    <property type="match status" value="1"/>
</dbReference>
<evidence type="ECO:0000256" key="2">
    <source>
        <dbReference type="ARBA" id="ARBA00007005"/>
    </source>
</evidence>
<accession>A0A7X3S8L4</accession>
<dbReference type="SUPFAM" id="SSF51735">
    <property type="entry name" value="NAD(P)-binding Rossmann-fold domains"/>
    <property type="match status" value="1"/>
</dbReference>
<evidence type="ECO:0000256" key="13">
    <source>
        <dbReference type="RuleBase" id="RU003707"/>
    </source>
</evidence>
<evidence type="ECO:0000256" key="5">
    <source>
        <dbReference type="ARBA" id="ARBA00022832"/>
    </source>
</evidence>
<dbReference type="FunFam" id="3.40.50.720:FF:000009">
    <property type="entry name" value="Fatty oxidation complex, alpha subunit"/>
    <property type="match status" value="1"/>
</dbReference>
<keyword evidence="17" id="KW-1185">Reference proteome</keyword>
<organism evidence="16 17">
    <name type="scientific">Stappia sediminis</name>
    <dbReference type="NCBI Taxonomy" id="2692190"/>
    <lineage>
        <taxon>Bacteria</taxon>
        <taxon>Pseudomonadati</taxon>
        <taxon>Pseudomonadota</taxon>
        <taxon>Alphaproteobacteria</taxon>
        <taxon>Hyphomicrobiales</taxon>
        <taxon>Stappiaceae</taxon>
        <taxon>Stappia</taxon>
    </lineage>
</organism>
<reference evidence="16 17" key="1">
    <citation type="submission" date="2019-12" db="EMBL/GenBank/DDBJ databases">
        <authorList>
            <person name="Li M."/>
        </authorList>
    </citation>
    <scope>NUCLEOTIDE SEQUENCE [LARGE SCALE GENOMIC DNA]</scope>
    <source>
        <strain evidence="16 17">GBMRC 2046</strain>
    </source>
</reference>
<evidence type="ECO:0000256" key="9">
    <source>
        <dbReference type="ARBA" id="ARBA00023098"/>
    </source>
</evidence>
<evidence type="ECO:0000256" key="12">
    <source>
        <dbReference type="ARBA" id="ARBA00049556"/>
    </source>
</evidence>
<evidence type="ECO:0000256" key="6">
    <source>
        <dbReference type="ARBA" id="ARBA00022963"/>
    </source>
</evidence>
<feature type="domain" description="3-hydroxyacyl-CoA dehydrogenase NAD binding" evidence="15">
    <location>
        <begin position="328"/>
        <end position="506"/>
    </location>
</feature>
<sequence length="738" mass="80836">MTYKNFTLETDADGIALVTWDMADKSMNVIDMSVMDDLDQIIDDVVADEAINGVVITSGKAAFSGGADLTMLERLLKEFHKKRSSDPEGAAKELFEGSRRLSLIYRKLETCGKPFVAAINGTCMGGATELALACHARVADESDAFKMGLPEVKVGLFPGAGGTQRVMRMADGQQGLQFLMQGKTLRAGQALSMKLVDELAAPKKLVAAAKKLLKAGVDPVKPWDKKGFKLPNGPIYSPAGFQFWPAANAIYRRETYDNYPGARGVLHSVYEGLLLPMDQALTVESRYFANVLQSKEAANMVRSLFVSMQELNKGARRPTDVRPNKIRKIGILGAGFMGAGIAYVTAKAGIDVVLIDRDQEAADKGKAHSDELMSKAVKRGRASEEDKEKLLSKIAATVDYDQLADCDLVIEAVFEDREIKRVVTEKAEAAMKTRGIYASNTSTLPITSLAEASKRPKNFIGIHFFSPVDKMMLVEIIMGKKTGDRALAMALDYVKAIKKTPIVVNDSRGFYTSRVVMTYIREGLMMLADGVPPAMIENAGRMAGMPVGPLSLGDEVALDLAWKIVSATRKDLGVNYVEGPLDNILEAMVVKRERFGRKNGKGFYDYQGKEKSLWPGISEVVGPAKPADSFNIEELKQRLLGMQALETARIFEENCLTDVREADVGSILGFGFAPYSGGTLSYIDNMGTTAFVEMLKKFTKKWGPRFKPNKLLRDMAKSDETFYGRFPPKAEEEAKKAA</sequence>
<dbReference type="PANTHER" id="PTHR43612:SF3">
    <property type="entry name" value="TRIFUNCTIONAL ENZYME SUBUNIT ALPHA, MITOCHONDRIAL"/>
    <property type="match status" value="1"/>
</dbReference>
<proteinExistence type="inferred from homology"/>
<dbReference type="InterPro" id="IPR001753">
    <property type="entry name" value="Enoyl-CoA_hydra/iso"/>
</dbReference>
<dbReference type="EMBL" id="WUMV01000006">
    <property type="protein sequence ID" value="MXN65924.1"/>
    <property type="molecule type" value="Genomic_DNA"/>
</dbReference>
<dbReference type="Gene3D" id="3.90.226.10">
    <property type="entry name" value="2-enoyl-CoA Hydratase, Chain A, domain 1"/>
    <property type="match status" value="1"/>
</dbReference>
<keyword evidence="5" id="KW-0276">Fatty acid metabolism</keyword>
<dbReference type="InterPro" id="IPR008927">
    <property type="entry name" value="6-PGluconate_DH-like_C_sf"/>
</dbReference>
<dbReference type="GO" id="GO:0016509">
    <property type="term" value="F:long-chain (3S)-3-hydroxyacyl-CoA dehydrogenase (NAD+) activity"/>
    <property type="evidence" value="ECO:0007669"/>
    <property type="project" value="TreeGrafter"/>
</dbReference>
<dbReference type="InterPro" id="IPR006108">
    <property type="entry name" value="3HC_DH_C"/>
</dbReference>
<comment type="caution">
    <text evidence="16">The sequence shown here is derived from an EMBL/GenBank/DDBJ whole genome shotgun (WGS) entry which is preliminary data.</text>
</comment>
<keyword evidence="10" id="KW-0456">Lyase</keyword>
<evidence type="ECO:0000313" key="16">
    <source>
        <dbReference type="EMBL" id="MXN65924.1"/>
    </source>
</evidence>
<dbReference type="SUPFAM" id="SSF52096">
    <property type="entry name" value="ClpP/crotonase"/>
    <property type="match status" value="1"/>
</dbReference>
<evidence type="ECO:0000313" key="17">
    <source>
        <dbReference type="Proteomes" id="UP000433101"/>
    </source>
</evidence>
<dbReference type="PANTHER" id="PTHR43612">
    <property type="entry name" value="TRIFUNCTIONAL ENZYME SUBUNIT ALPHA"/>
    <property type="match status" value="1"/>
</dbReference>
<keyword evidence="8" id="KW-0520">NAD</keyword>
<keyword evidence="6" id="KW-0442">Lipid degradation</keyword>
<evidence type="ECO:0000256" key="10">
    <source>
        <dbReference type="ARBA" id="ARBA00023239"/>
    </source>
</evidence>
<evidence type="ECO:0000256" key="1">
    <source>
        <dbReference type="ARBA" id="ARBA00005005"/>
    </source>
</evidence>
<gene>
    <name evidence="16" type="ORF">GR183_13505</name>
</gene>
<dbReference type="InterPro" id="IPR029045">
    <property type="entry name" value="ClpP/crotonase-like_dom_sf"/>
</dbReference>
<dbReference type="SUPFAM" id="SSF48179">
    <property type="entry name" value="6-phosphogluconate dehydrogenase C-terminal domain-like"/>
    <property type="match status" value="2"/>
</dbReference>
<dbReference type="GO" id="GO:0004300">
    <property type="term" value="F:enoyl-CoA hydratase activity"/>
    <property type="evidence" value="ECO:0007669"/>
    <property type="project" value="UniProtKB-EC"/>
</dbReference>
<evidence type="ECO:0000256" key="3">
    <source>
        <dbReference type="ARBA" id="ARBA00008750"/>
    </source>
</evidence>
<evidence type="ECO:0000259" key="14">
    <source>
        <dbReference type="Pfam" id="PF00725"/>
    </source>
</evidence>
<dbReference type="CDD" id="cd06558">
    <property type="entry name" value="crotonase-like"/>
    <property type="match status" value="1"/>
</dbReference>
<comment type="catalytic activity">
    <reaction evidence="12">
        <text>a (3S)-3-hydroxyacyl-CoA + NAD(+) = a 3-oxoacyl-CoA + NADH + H(+)</text>
        <dbReference type="Rhea" id="RHEA:22432"/>
        <dbReference type="ChEBI" id="CHEBI:15378"/>
        <dbReference type="ChEBI" id="CHEBI:57318"/>
        <dbReference type="ChEBI" id="CHEBI:57540"/>
        <dbReference type="ChEBI" id="CHEBI:57945"/>
        <dbReference type="ChEBI" id="CHEBI:90726"/>
        <dbReference type="EC" id="1.1.1.35"/>
    </reaction>
</comment>
<evidence type="ECO:0000256" key="7">
    <source>
        <dbReference type="ARBA" id="ARBA00023002"/>
    </source>
</evidence>
<dbReference type="EC" id="4.2.1.17" evidence="4"/>
<dbReference type="Gene3D" id="1.10.1040.50">
    <property type="match status" value="1"/>
</dbReference>
<dbReference type="GO" id="GO:0070403">
    <property type="term" value="F:NAD+ binding"/>
    <property type="evidence" value="ECO:0007669"/>
    <property type="project" value="InterPro"/>
</dbReference>
<dbReference type="InterPro" id="IPR050136">
    <property type="entry name" value="FA_oxidation_alpha_subunit"/>
</dbReference>
<dbReference type="InterPro" id="IPR018376">
    <property type="entry name" value="Enoyl-CoA_hyd/isom_CS"/>
</dbReference>
<dbReference type="GO" id="GO:0006635">
    <property type="term" value="P:fatty acid beta-oxidation"/>
    <property type="evidence" value="ECO:0007669"/>
    <property type="project" value="UniProtKB-UniPathway"/>
</dbReference>
<dbReference type="AlphaFoldDB" id="A0A7X3S8L4"/>
<evidence type="ECO:0000256" key="11">
    <source>
        <dbReference type="ARBA" id="ARBA00023268"/>
    </source>
</evidence>
<keyword evidence="9" id="KW-0443">Lipid metabolism</keyword>
<evidence type="ECO:0000259" key="15">
    <source>
        <dbReference type="Pfam" id="PF02737"/>
    </source>
</evidence>
<keyword evidence="11" id="KW-0511">Multifunctional enzyme</keyword>
<dbReference type="Pfam" id="PF02737">
    <property type="entry name" value="3HCDH_N"/>
    <property type="match status" value="1"/>
</dbReference>
<comment type="similarity">
    <text evidence="13">Belongs to the enoyl-CoA hydratase/isomerase family.</text>
</comment>
<comment type="similarity">
    <text evidence="3">In the N-terminal section; belongs to the enoyl-CoA hydratase/isomerase family.</text>
</comment>
<dbReference type="Pfam" id="PF00725">
    <property type="entry name" value="3HCDH"/>
    <property type="match status" value="1"/>
</dbReference>
<comment type="pathway">
    <text evidence="1">Lipid metabolism; fatty acid beta-oxidation.</text>
</comment>
<dbReference type="PROSITE" id="PS00166">
    <property type="entry name" value="ENOYL_COA_HYDRATASE"/>
    <property type="match status" value="1"/>
</dbReference>
<dbReference type="Proteomes" id="UP000433101">
    <property type="component" value="Unassembled WGS sequence"/>
</dbReference>
<keyword evidence="7" id="KW-0560">Oxidoreductase</keyword>
<comment type="similarity">
    <text evidence="2">In the central section; belongs to the 3-hydroxyacyl-CoA dehydrogenase family.</text>
</comment>
<protein>
    <recommendedName>
        <fullName evidence="4">enoyl-CoA hydratase</fullName>
        <ecNumber evidence="4">4.2.1.17</ecNumber>
    </recommendedName>
</protein>
<dbReference type="Pfam" id="PF00378">
    <property type="entry name" value="ECH_1"/>
    <property type="match status" value="1"/>
</dbReference>
<dbReference type="RefSeq" id="WP_160776162.1">
    <property type="nucleotide sequence ID" value="NZ_WUMV01000006.1"/>
</dbReference>
<dbReference type="InterPro" id="IPR036291">
    <property type="entry name" value="NAD(P)-bd_dom_sf"/>
</dbReference>
<name>A0A7X3S8L4_9HYPH</name>
<evidence type="ECO:0000256" key="4">
    <source>
        <dbReference type="ARBA" id="ARBA00012076"/>
    </source>
</evidence>